<dbReference type="OrthoDB" id="1936670at2759"/>
<dbReference type="EMBL" id="JACGCM010001077">
    <property type="protein sequence ID" value="KAF6161859.1"/>
    <property type="molecule type" value="Genomic_DNA"/>
</dbReference>
<protein>
    <submittedName>
        <fullName evidence="1">Uncharacterized protein</fullName>
    </submittedName>
</protein>
<sequence length="76" mass="8504">MGRNDVVYHGRWVTNDHNKIIHFKSLGPNASMVWVTLAKEPLARLRRASMDADTVGEALDSSVAWPTDRIVAIDET</sequence>
<comment type="caution">
    <text evidence="1">The sequence shown here is derived from an EMBL/GenBank/DDBJ whole genome shotgun (WGS) entry which is preliminary data.</text>
</comment>
<reference evidence="1 2" key="1">
    <citation type="journal article" date="2020" name="IScience">
        <title>Genome Sequencing of the Endangered Kingdonia uniflora (Circaeasteraceae, Ranunculales) Reveals Potential Mechanisms of Evolutionary Specialization.</title>
        <authorList>
            <person name="Sun Y."/>
            <person name="Deng T."/>
            <person name="Zhang A."/>
            <person name="Moore M.J."/>
            <person name="Landis J.B."/>
            <person name="Lin N."/>
            <person name="Zhang H."/>
            <person name="Zhang X."/>
            <person name="Huang J."/>
            <person name="Zhang X."/>
            <person name="Sun H."/>
            <person name="Wang H."/>
        </authorList>
    </citation>
    <scope>NUCLEOTIDE SEQUENCE [LARGE SCALE GENOMIC DNA]</scope>
    <source>
        <strain evidence="1">TB1705</strain>
        <tissue evidence="1">Leaf</tissue>
    </source>
</reference>
<keyword evidence="2" id="KW-1185">Reference proteome</keyword>
<accession>A0A7J7N3S9</accession>
<gene>
    <name evidence="1" type="ORF">GIB67_002569</name>
</gene>
<name>A0A7J7N3S9_9MAGN</name>
<organism evidence="1 2">
    <name type="scientific">Kingdonia uniflora</name>
    <dbReference type="NCBI Taxonomy" id="39325"/>
    <lineage>
        <taxon>Eukaryota</taxon>
        <taxon>Viridiplantae</taxon>
        <taxon>Streptophyta</taxon>
        <taxon>Embryophyta</taxon>
        <taxon>Tracheophyta</taxon>
        <taxon>Spermatophyta</taxon>
        <taxon>Magnoliopsida</taxon>
        <taxon>Ranunculales</taxon>
        <taxon>Circaeasteraceae</taxon>
        <taxon>Kingdonia</taxon>
    </lineage>
</organism>
<dbReference type="AlphaFoldDB" id="A0A7J7N3S9"/>
<evidence type="ECO:0000313" key="2">
    <source>
        <dbReference type="Proteomes" id="UP000541444"/>
    </source>
</evidence>
<proteinExistence type="predicted"/>
<evidence type="ECO:0000313" key="1">
    <source>
        <dbReference type="EMBL" id="KAF6161859.1"/>
    </source>
</evidence>
<dbReference type="Proteomes" id="UP000541444">
    <property type="component" value="Unassembled WGS sequence"/>
</dbReference>